<keyword evidence="3" id="KW-0808">Transferase</keyword>
<dbReference type="Gene3D" id="3.90.550.10">
    <property type="entry name" value="Spore Coat Polysaccharide Biosynthesis Protein SpsA, Chain A"/>
    <property type="match status" value="1"/>
</dbReference>
<accession>A0A1J5QFP2</accession>
<dbReference type="AlphaFoldDB" id="A0A1J5QFP2"/>
<protein>
    <submittedName>
        <fullName evidence="3">N-glycosyltransferase</fullName>
    </submittedName>
</protein>
<reference evidence="3" key="1">
    <citation type="submission" date="2016-10" db="EMBL/GenBank/DDBJ databases">
        <title>Sequence of Gallionella enrichment culture.</title>
        <authorList>
            <person name="Poehlein A."/>
            <person name="Muehling M."/>
            <person name="Daniel R."/>
        </authorList>
    </citation>
    <scope>NUCLEOTIDE SEQUENCE</scope>
</reference>
<dbReference type="InterPro" id="IPR001173">
    <property type="entry name" value="Glyco_trans_2-like"/>
</dbReference>
<feature type="transmembrane region" description="Helical" evidence="1">
    <location>
        <begin position="235"/>
        <end position="254"/>
    </location>
</feature>
<keyword evidence="1" id="KW-1133">Transmembrane helix</keyword>
<feature type="transmembrane region" description="Helical" evidence="1">
    <location>
        <begin position="260"/>
        <end position="279"/>
    </location>
</feature>
<keyword evidence="1" id="KW-0812">Transmembrane</keyword>
<dbReference type="EMBL" id="MLJW01002382">
    <property type="protein sequence ID" value="OIQ74797.1"/>
    <property type="molecule type" value="Genomic_DNA"/>
</dbReference>
<evidence type="ECO:0000259" key="2">
    <source>
        <dbReference type="Pfam" id="PF00535"/>
    </source>
</evidence>
<dbReference type="GO" id="GO:0016740">
    <property type="term" value="F:transferase activity"/>
    <property type="evidence" value="ECO:0007669"/>
    <property type="project" value="UniProtKB-KW"/>
</dbReference>
<keyword evidence="1" id="KW-0472">Membrane</keyword>
<feature type="domain" description="Glycosyltransferase 2-like" evidence="2">
    <location>
        <begin position="1"/>
        <end position="161"/>
    </location>
</feature>
<dbReference type="SUPFAM" id="SSF53448">
    <property type="entry name" value="Nucleotide-diphospho-sugar transferases"/>
    <property type="match status" value="1"/>
</dbReference>
<dbReference type="InterPro" id="IPR050834">
    <property type="entry name" value="Glycosyltransf_2"/>
</dbReference>
<organism evidence="3">
    <name type="scientific">mine drainage metagenome</name>
    <dbReference type="NCBI Taxonomy" id="410659"/>
    <lineage>
        <taxon>unclassified sequences</taxon>
        <taxon>metagenomes</taxon>
        <taxon>ecological metagenomes</taxon>
    </lineage>
</organism>
<dbReference type="InterPro" id="IPR029044">
    <property type="entry name" value="Nucleotide-diphossugar_trans"/>
</dbReference>
<feature type="transmembrane region" description="Helical" evidence="1">
    <location>
        <begin position="286"/>
        <end position="303"/>
    </location>
</feature>
<evidence type="ECO:0000313" key="3">
    <source>
        <dbReference type="EMBL" id="OIQ74797.1"/>
    </source>
</evidence>
<comment type="caution">
    <text evidence="3">The sequence shown here is derived from an EMBL/GenBank/DDBJ whole genome shotgun (WGS) entry which is preliminary data.</text>
</comment>
<dbReference type="PANTHER" id="PTHR43685:SF14">
    <property type="entry name" value="GLYCOSYLTRANSFERASE 2-LIKE DOMAIN-CONTAINING PROTEIN"/>
    <property type="match status" value="1"/>
</dbReference>
<dbReference type="CDD" id="cd02525">
    <property type="entry name" value="Succinoglycan_BP_ExoA"/>
    <property type="match status" value="1"/>
</dbReference>
<gene>
    <name evidence="3" type="ORF">GALL_435460</name>
</gene>
<name>A0A1J5QFP2_9ZZZZ</name>
<dbReference type="PANTHER" id="PTHR43685">
    <property type="entry name" value="GLYCOSYLTRANSFERASE"/>
    <property type="match status" value="1"/>
</dbReference>
<sequence length="313" mass="33875">MPVLNEEAYLEAAVAAVLDQDHLGQLQLVLALGPSRDRTSQIAKSLAEADPRITLVENPSGRTPAGLNLAIAAATNQIIVRVDGHTKLPRNYVSTALRVMAETGAANVGGVMAAEGQTPFEEAVAAAMRSPFGVGPARFHVGGQAGPADTVYLGVFQKSALDQVHGYDERFVRAQDWEMNMRIRKNGGLVYFTPELSVSYRPRPSIRALARQYLEYGRWRRVVIRQNRETVNLRYLAPPAALLGSVVGLIGALIVSPVFFALPALYLAFLVGASLVISAPTRVRPLLPVVLAVMQISWGFGFLTSRKNLLPNP</sequence>
<proteinExistence type="predicted"/>
<dbReference type="Pfam" id="PF00535">
    <property type="entry name" value="Glycos_transf_2"/>
    <property type="match status" value="1"/>
</dbReference>
<evidence type="ECO:0000256" key="1">
    <source>
        <dbReference type="SAM" id="Phobius"/>
    </source>
</evidence>